<sequence>MGNRENRAALSGVIVDGKAVGNRTVGGLFCYKAFPCSVHGIRAFRRVECEFFEIAFHFFVETDGILPALLHFHHGTEFKTSAVIFQGKTIKELPRFGKRSVARRLLAVVPQVPEFRIELPCIIGGDFLSDG</sequence>
<name>A0A645HPQ6_9ZZZZ</name>
<protein>
    <submittedName>
        <fullName evidence="1">Uncharacterized protein</fullName>
    </submittedName>
</protein>
<gene>
    <name evidence="1" type="ORF">SDC9_185628</name>
</gene>
<comment type="caution">
    <text evidence="1">The sequence shown here is derived from an EMBL/GenBank/DDBJ whole genome shotgun (WGS) entry which is preliminary data.</text>
</comment>
<evidence type="ECO:0000313" key="1">
    <source>
        <dbReference type="EMBL" id="MPN38104.1"/>
    </source>
</evidence>
<organism evidence="1">
    <name type="scientific">bioreactor metagenome</name>
    <dbReference type="NCBI Taxonomy" id="1076179"/>
    <lineage>
        <taxon>unclassified sequences</taxon>
        <taxon>metagenomes</taxon>
        <taxon>ecological metagenomes</taxon>
    </lineage>
</organism>
<accession>A0A645HPQ6</accession>
<reference evidence="1" key="1">
    <citation type="submission" date="2019-08" db="EMBL/GenBank/DDBJ databases">
        <authorList>
            <person name="Kucharzyk K."/>
            <person name="Murdoch R.W."/>
            <person name="Higgins S."/>
            <person name="Loffler F."/>
        </authorList>
    </citation>
    <scope>NUCLEOTIDE SEQUENCE</scope>
</reference>
<proteinExistence type="predicted"/>
<dbReference type="EMBL" id="VSSQ01093132">
    <property type="protein sequence ID" value="MPN38104.1"/>
    <property type="molecule type" value="Genomic_DNA"/>
</dbReference>
<dbReference type="AlphaFoldDB" id="A0A645HPQ6"/>